<sequence length="471" mass="50352">MIAASLQEMPVGNSRYSSEGYNNYQVSAAAAGGNNNGHQAGMLMGGGTGGAVTGMTTTTHNSSNHSSPTTTNSSMSSYPMPQLHQSSNGIPKLEPQSASVGYSQSTTTADHAAASAAAAAAANSDPNYYYYSSQQHQQQQAHLGRLSTESLDHLGQSYSRNQSIPSLPPPSYNRPMSSLPSVSGGVDESTQQAVSASSDSNNISRTSQGLHTHDHNTPSPTQHQQPSLQHQQSLLPQQQQQQHQQPLQQQQQPQQQIPTTQQQQQFHQTAMSGIPQPQLPALYQQPYPPLYQQPQQPQPGSSTGGYGDLTPQQQRSLSIGQPMTQPIGHPLSHHPMYMQQQPPIPGGTGTAPLPNLSSIPLGAYTTNASGQVVSTTPGPTNIIPGPAGTGTTSGPPSHLMTTFNSKISLRSLKKHACSVCGKRFTRPSSLQTHMYSHTGEKPFKCEYEGCGRSFSVVSNLRRHKKIHGIYP</sequence>
<dbReference type="FunFam" id="3.30.160.60:FF:001102">
    <property type="entry name" value="Transcription factor IIIA"/>
    <property type="match status" value="1"/>
</dbReference>
<comment type="subcellular location">
    <subcellularLocation>
        <location evidence="1">Nucleus</location>
    </subcellularLocation>
</comment>
<protein>
    <submittedName>
        <fullName evidence="10">Cmr3p</fullName>
    </submittedName>
</protein>
<feature type="compositionally biased region" description="Low complexity" evidence="8">
    <location>
        <begin position="53"/>
        <end position="81"/>
    </location>
</feature>
<evidence type="ECO:0000259" key="9">
    <source>
        <dbReference type="PROSITE" id="PS50157"/>
    </source>
</evidence>
<dbReference type="FunFam" id="3.30.160.60:FF:000793">
    <property type="entry name" value="C2H2 finger domain protein FlbC"/>
    <property type="match status" value="1"/>
</dbReference>
<feature type="region of interest" description="Disordered" evidence="8">
    <location>
        <begin position="158"/>
        <end position="355"/>
    </location>
</feature>
<feature type="compositionally biased region" description="Polar residues" evidence="8">
    <location>
        <begin position="188"/>
        <end position="210"/>
    </location>
</feature>
<evidence type="ECO:0000256" key="7">
    <source>
        <dbReference type="PROSITE-ProRule" id="PRU00042"/>
    </source>
</evidence>
<dbReference type="Proteomes" id="UP000189580">
    <property type="component" value="Chromosome a"/>
</dbReference>
<keyword evidence="11" id="KW-1185">Reference proteome</keyword>
<dbReference type="GeneID" id="30033741"/>
<dbReference type="Gene3D" id="3.30.160.60">
    <property type="entry name" value="Classic Zinc Finger"/>
    <property type="match status" value="2"/>
</dbReference>
<feature type="region of interest" description="Disordered" evidence="8">
    <location>
        <begin position="370"/>
        <end position="396"/>
    </location>
</feature>
<feature type="domain" description="C2H2-type" evidence="9">
    <location>
        <begin position="415"/>
        <end position="442"/>
    </location>
</feature>
<organism evidence="10 11">
    <name type="scientific">Sugiyamaella lignohabitans</name>
    <dbReference type="NCBI Taxonomy" id="796027"/>
    <lineage>
        <taxon>Eukaryota</taxon>
        <taxon>Fungi</taxon>
        <taxon>Dikarya</taxon>
        <taxon>Ascomycota</taxon>
        <taxon>Saccharomycotina</taxon>
        <taxon>Dipodascomycetes</taxon>
        <taxon>Dipodascales</taxon>
        <taxon>Trichomonascaceae</taxon>
        <taxon>Sugiyamaella</taxon>
    </lineage>
</organism>
<keyword evidence="4 7" id="KW-0863">Zinc-finger</keyword>
<dbReference type="InterPro" id="IPR050331">
    <property type="entry name" value="Zinc_finger"/>
</dbReference>
<feature type="compositionally biased region" description="Polar residues" evidence="8">
    <location>
        <begin position="310"/>
        <end position="324"/>
    </location>
</feature>
<feature type="domain" description="C2H2-type" evidence="9">
    <location>
        <begin position="443"/>
        <end position="467"/>
    </location>
</feature>
<gene>
    <name evidence="10" type="primary">CMR3</name>
    <name evidence="10" type="ORF">AWJ20_189</name>
</gene>
<feature type="region of interest" description="Disordered" evidence="8">
    <location>
        <begin position="52"/>
        <end position="104"/>
    </location>
</feature>
<evidence type="ECO:0000313" key="11">
    <source>
        <dbReference type="Proteomes" id="UP000189580"/>
    </source>
</evidence>
<dbReference type="PANTHER" id="PTHR16515">
    <property type="entry name" value="PR DOMAIN ZINC FINGER PROTEIN"/>
    <property type="match status" value="1"/>
</dbReference>
<evidence type="ECO:0000256" key="1">
    <source>
        <dbReference type="ARBA" id="ARBA00004123"/>
    </source>
</evidence>
<dbReference type="OrthoDB" id="6077919at2759"/>
<evidence type="ECO:0000256" key="4">
    <source>
        <dbReference type="ARBA" id="ARBA00022771"/>
    </source>
</evidence>
<dbReference type="RefSeq" id="XP_018734439.1">
    <property type="nucleotide sequence ID" value="XM_018878803.1"/>
</dbReference>
<evidence type="ECO:0000256" key="2">
    <source>
        <dbReference type="ARBA" id="ARBA00022723"/>
    </source>
</evidence>
<feature type="compositionally biased region" description="Low complexity" evidence="8">
    <location>
        <begin position="374"/>
        <end position="396"/>
    </location>
</feature>
<feature type="compositionally biased region" description="Low complexity" evidence="8">
    <location>
        <begin position="217"/>
        <end position="268"/>
    </location>
</feature>
<dbReference type="InterPro" id="IPR013087">
    <property type="entry name" value="Znf_C2H2_type"/>
</dbReference>
<proteinExistence type="predicted"/>
<dbReference type="SMART" id="SM00355">
    <property type="entry name" value="ZnF_C2H2"/>
    <property type="match status" value="2"/>
</dbReference>
<evidence type="ECO:0000256" key="3">
    <source>
        <dbReference type="ARBA" id="ARBA00022737"/>
    </source>
</evidence>
<dbReference type="PROSITE" id="PS50157">
    <property type="entry name" value="ZINC_FINGER_C2H2_2"/>
    <property type="match status" value="2"/>
</dbReference>
<evidence type="ECO:0000313" key="10">
    <source>
        <dbReference type="EMBL" id="ANB11962.1"/>
    </source>
</evidence>
<dbReference type="EMBL" id="CP014501">
    <property type="protein sequence ID" value="ANB11962.1"/>
    <property type="molecule type" value="Genomic_DNA"/>
</dbReference>
<keyword evidence="3" id="KW-0677">Repeat</keyword>
<dbReference type="GO" id="GO:0008270">
    <property type="term" value="F:zinc ion binding"/>
    <property type="evidence" value="ECO:0007669"/>
    <property type="project" value="UniProtKB-KW"/>
</dbReference>
<evidence type="ECO:0000256" key="6">
    <source>
        <dbReference type="ARBA" id="ARBA00023242"/>
    </source>
</evidence>
<dbReference type="Pfam" id="PF00096">
    <property type="entry name" value="zf-C2H2"/>
    <property type="match status" value="2"/>
</dbReference>
<dbReference type="KEGG" id="slb:AWJ20_189"/>
<keyword evidence="2" id="KW-0479">Metal-binding</keyword>
<dbReference type="PROSITE" id="PS00028">
    <property type="entry name" value="ZINC_FINGER_C2H2_1"/>
    <property type="match status" value="2"/>
</dbReference>
<dbReference type="GO" id="GO:0005737">
    <property type="term" value="C:cytoplasm"/>
    <property type="evidence" value="ECO:0007669"/>
    <property type="project" value="TreeGrafter"/>
</dbReference>
<evidence type="ECO:0000256" key="5">
    <source>
        <dbReference type="ARBA" id="ARBA00022833"/>
    </source>
</evidence>
<dbReference type="PANTHER" id="PTHR16515:SF59">
    <property type="entry name" value="PR DOMAIN ZINC FINGER PROTEIN 1"/>
    <property type="match status" value="1"/>
</dbReference>
<accession>A0A167CPT0</accession>
<keyword evidence="6" id="KW-0539">Nucleus</keyword>
<dbReference type="GO" id="GO:0006357">
    <property type="term" value="P:regulation of transcription by RNA polymerase II"/>
    <property type="evidence" value="ECO:0007669"/>
    <property type="project" value="TreeGrafter"/>
</dbReference>
<dbReference type="GO" id="GO:0045165">
    <property type="term" value="P:cell fate commitment"/>
    <property type="evidence" value="ECO:0007669"/>
    <property type="project" value="TreeGrafter"/>
</dbReference>
<feature type="compositionally biased region" description="Low complexity" evidence="8">
    <location>
        <begin position="275"/>
        <end position="285"/>
    </location>
</feature>
<reference evidence="10 11" key="1">
    <citation type="submission" date="2016-02" db="EMBL/GenBank/DDBJ databases">
        <title>Complete genome sequence and transcriptome regulation of the pentose utilising yeast Sugiyamaella lignohabitans.</title>
        <authorList>
            <person name="Bellasio M."/>
            <person name="Peymann A."/>
            <person name="Valli M."/>
            <person name="Sipitzky M."/>
            <person name="Graf A."/>
            <person name="Sauer M."/>
            <person name="Marx H."/>
            <person name="Mattanovich D."/>
        </authorList>
    </citation>
    <scope>NUCLEOTIDE SEQUENCE [LARGE SCALE GENOMIC DNA]</scope>
    <source>
        <strain evidence="10 11">CBS 10342</strain>
    </source>
</reference>
<evidence type="ECO:0000256" key="8">
    <source>
        <dbReference type="SAM" id="MobiDB-lite"/>
    </source>
</evidence>
<keyword evidence="5" id="KW-0862">Zinc</keyword>
<dbReference type="InterPro" id="IPR036236">
    <property type="entry name" value="Znf_C2H2_sf"/>
</dbReference>
<dbReference type="GO" id="GO:0000978">
    <property type="term" value="F:RNA polymerase II cis-regulatory region sequence-specific DNA binding"/>
    <property type="evidence" value="ECO:0007669"/>
    <property type="project" value="TreeGrafter"/>
</dbReference>
<name>A0A167CPT0_9ASCO</name>
<dbReference type="GO" id="GO:0005634">
    <property type="term" value="C:nucleus"/>
    <property type="evidence" value="ECO:0007669"/>
    <property type="project" value="UniProtKB-SubCell"/>
</dbReference>
<dbReference type="AlphaFoldDB" id="A0A167CPT0"/>
<dbReference type="GO" id="GO:0003700">
    <property type="term" value="F:DNA-binding transcription factor activity"/>
    <property type="evidence" value="ECO:0007669"/>
    <property type="project" value="TreeGrafter"/>
</dbReference>
<dbReference type="SUPFAM" id="SSF57667">
    <property type="entry name" value="beta-beta-alpha zinc fingers"/>
    <property type="match status" value="1"/>
</dbReference>